<name>A0ABS5KFT2_9BACT</name>
<keyword evidence="4" id="KW-1185">Reference proteome</keyword>
<dbReference type="EMBL" id="JAGUCN010000040">
    <property type="protein sequence ID" value="MBS2213930.1"/>
    <property type="molecule type" value="Genomic_DNA"/>
</dbReference>
<feature type="domain" description="Right handed beta helix" evidence="2">
    <location>
        <begin position="212"/>
        <end position="353"/>
    </location>
</feature>
<dbReference type="Gene3D" id="2.160.20.10">
    <property type="entry name" value="Single-stranded right-handed beta-helix, Pectin lyase-like"/>
    <property type="match status" value="1"/>
</dbReference>
<accession>A0ABS5KFT2</accession>
<organism evidence="3 4">
    <name type="scientific">Carboxylicivirga mesophila</name>
    <dbReference type="NCBI Taxonomy" id="1166478"/>
    <lineage>
        <taxon>Bacteria</taxon>
        <taxon>Pseudomonadati</taxon>
        <taxon>Bacteroidota</taxon>
        <taxon>Bacteroidia</taxon>
        <taxon>Marinilabiliales</taxon>
        <taxon>Marinilabiliaceae</taxon>
        <taxon>Carboxylicivirga</taxon>
    </lineage>
</organism>
<dbReference type="InterPro" id="IPR006626">
    <property type="entry name" value="PbH1"/>
</dbReference>
<gene>
    <name evidence="3" type="ORF">KEM09_21155</name>
</gene>
<keyword evidence="1" id="KW-0732">Signal</keyword>
<sequence length="545" mass="59261">MKRILSALALILTVLSVSAERYYVNPVAGNDANTGTGKTVPFQTLDKVNSLKLQAGDEVLLVMGHTHKGCLLLKNLSGSADKPIVIASYQEDEKTAKAAKPIIDAKGFLNGILLENCSFVTIDGIEIRADGGGMHPGDKSSKMMRCGVLVQATEPGEYSSIALHELTIRDVFFEEKGFKRGADEVKTANGKQNYGWGIRFINAREDAHLQDLMVTGCQIENVAHTGLKFTGNNKNIRNIRVIDNTVMSTGGPGIQMSGVHQGHVKGNQVSYSGSNNDSRKWGRGSGLWTWGSSDIIIEHNTFKHANGPGDSAGCHIDYNCNNVIVQYNLSANNAGGFCEILGNNFNCAYRYNVSINDGHRVKGKDGAFQEGKIFWLSGYQGKKARSGPFNSYFYNNTIYVKKGIVVKIAVDKASAGVLIANNIFYIEGESKAVLGDQYNPEKAGESKVHNIVFTNNLYLKKGNWPHDVLIQDDSPLYGNPAFANAGGQQLKDYLPTNIKLVNNQSIHITPLPNDSIGLFIGLKLETDILGNKIEGLPDLGAFEIK</sequence>
<dbReference type="InterPro" id="IPR012334">
    <property type="entry name" value="Pectin_lyas_fold"/>
</dbReference>
<dbReference type="RefSeq" id="WP_212231805.1">
    <property type="nucleotide sequence ID" value="NZ_JAGUCN010000040.1"/>
</dbReference>
<proteinExistence type="predicted"/>
<evidence type="ECO:0000313" key="4">
    <source>
        <dbReference type="Proteomes" id="UP000721861"/>
    </source>
</evidence>
<dbReference type="InterPro" id="IPR011050">
    <property type="entry name" value="Pectin_lyase_fold/virulence"/>
</dbReference>
<evidence type="ECO:0000256" key="1">
    <source>
        <dbReference type="SAM" id="SignalP"/>
    </source>
</evidence>
<dbReference type="SMART" id="SM00710">
    <property type="entry name" value="PbH1"/>
    <property type="match status" value="7"/>
</dbReference>
<dbReference type="SUPFAM" id="SSF51126">
    <property type="entry name" value="Pectin lyase-like"/>
    <property type="match status" value="1"/>
</dbReference>
<dbReference type="Proteomes" id="UP000721861">
    <property type="component" value="Unassembled WGS sequence"/>
</dbReference>
<comment type="caution">
    <text evidence="3">The sequence shown here is derived from an EMBL/GenBank/DDBJ whole genome shotgun (WGS) entry which is preliminary data.</text>
</comment>
<evidence type="ECO:0000259" key="2">
    <source>
        <dbReference type="Pfam" id="PF13229"/>
    </source>
</evidence>
<feature type="chain" id="PRO_5046307618" evidence="1">
    <location>
        <begin position="20"/>
        <end position="545"/>
    </location>
</feature>
<reference evidence="3 4" key="1">
    <citation type="journal article" date="2014" name="Int. J. Syst. Evol. Microbiol.">
        <title>Carboxylicivirga gen. nov. in the family Marinilabiliaceae with two novel species, Carboxylicivirga mesophila sp. nov. and Carboxylicivirga taeanensis sp. nov., and reclassification of Cytophaga fermentans as Saccharicrinis fermentans gen. nov., comb. nov.</title>
        <authorList>
            <person name="Yang S.H."/>
            <person name="Seo H.S."/>
            <person name="Woo J.H."/>
            <person name="Oh H.M."/>
            <person name="Jang H."/>
            <person name="Lee J.H."/>
            <person name="Kim S.J."/>
            <person name="Kwon K.K."/>
        </authorList>
    </citation>
    <scope>NUCLEOTIDE SEQUENCE [LARGE SCALE GENOMIC DNA]</scope>
    <source>
        <strain evidence="3 4">JCM 18290</strain>
    </source>
</reference>
<protein>
    <submittedName>
        <fullName evidence="3">Right-handed parallel beta-helix repeat-containing protein</fullName>
    </submittedName>
</protein>
<dbReference type="Pfam" id="PF13229">
    <property type="entry name" value="Beta_helix"/>
    <property type="match status" value="1"/>
</dbReference>
<evidence type="ECO:0000313" key="3">
    <source>
        <dbReference type="EMBL" id="MBS2213930.1"/>
    </source>
</evidence>
<dbReference type="InterPro" id="IPR039448">
    <property type="entry name" value="Beta_helix"/>
</dbReference>
<feature type="signal peptide" evidence="1">
    <location>
        <begin position="1"/>
        <end position="19"/>
    </location>
</feature>